<gene>
    <name evidence="3" type="ORF">F511_16767</name>
</gene>
<keyword evidence="2" id="KW-0812">Transmembrane</keyword>
<feature type="region of interest" description="Disordered" evidence="1">
    <location>
        <begin position="51"/>
        <end position="79"/>
    </location>
</feature>
<protein>
    <submittedName>
        <fullName evidence="3">Uncharacterized protein</fullName>
    </submittedName>
</protein>
<keyword evidence="2" id="KW-0472">Membrane</keyword>
<dbReference type="EMBL" id="KV008257">
    <property type="protein sequence ID" value="KZV30523.1"/>
    <property type="molecule type" value="Genomic_DNA"/>
</dbReference>
<evidence type="ECO:0000256" key="2">
    <source>
        <dbReference type="SAM" id="Phobius"/>
    </source>
</evidence>
<keyword evidence="4" id="KW-1185">Reference proteome</keyword>
<feature type="transmembrane region" description="Helical" evidence="2">
    <location>
        <begin position="160"/>
        <end position="182"/>
    </location>
</feature>
<feature type="transmembrane region" description="Helical" evidence="2">
    <location>
        <begin position="128"/>
        <end position="148"/>
    </location>
</feature>
<dbReference type="Proteomes" id="UP000250235">
    <property type="component" value="Unassembled WGS sequence"/>
</dbReference>
<evidence type="ECO:0000313" key="4">
    <source>
        <dbReference type="Proteomes" id="UP000250235"/>
    </source>
</evidence>
<reference evidence="3 4" key="1">
    <citation type="journal article" date="2015" name="Proc. Natl. Acad. Sci. U.S.A.">
        <title>The resurrection genome of Boea hygrometrica: A blueprint for survival of dehydration.</title>
        <authorList>
            <person name="Xiao L."/>
            <person name="Yang G."/>
            <person name="Zhang L."/>
            <person name="Yang X."/>
            <person name="Zhao S."/>
            <person name="Ji Z."/>
            <person name="Zhou Q."/>
            <person name="Hu M."/>
            <person name="Wang Y."/>
            <person name="Chen M."/>
            <person name="Xu Y."/>
            <person name="Jin H."/>
            <person name="Xiao X."/>
            <person name="Hu G."/>
            <person name="Bao F."/>
            <person name="Hu Y."/>
            <person name="Wan P."/>
            <person name="Li L."/>
            <person name="Deng X."/>
            <person name="Kuang T."/>
            <person name="Xiang C."/>
            <person name="Zhu J.K."/>
            <person name="Oliver M.J."/>
            <person name="He Y."/>
        </authorList>
    </citation>
    <scope>NUCLEOTIDE SEQUENCE [LARGE SCALE GENOMIC DNA]</scope>
    <source>
        <strain evidence="4">cv. XS01</strain>
    </source>
</reference>
<accession>A0A2Z7B8J3</accession>
<dbReference type="AlphaFoldDB" id="A0A2Z7B8J3"/>
<sequence>MASSFYSNSQHVDFDSVLAMDDQGESSEFPASKILTAKTVHRYISINDKVGGEETADAPPVKKAPKKPAVSKKRPAEEKVLKKKRTLNKRSVTSHSGSAVRSYGCVQLLTSVHFATTSFSNTIACDWFCLRLVTVACDWLLLLVTGFSCDWSTGHCCLRLVLLTTGFAYDWLLLLATGYYCFRWYFLRLVLLVIERFLASEFHQRLVRVSLAISLYQRLLLRVACFNTFESFSLKLAPNLE</sequence>
<name>A0A2Z7B8J3_9LAMI</name>
<evidence type="ECO:0000313" key="3">
    <source>
        <dbReference type="EMBL" id="KZV30523.1"/>
    </source>
</evidence>
<keyword evidence="2" id="KW-1133">Transmembrane helix</keyword>
<proteinExistence type="predicted"/>
<feature type="compositionally biased region" description="Basic residues" evidence="1">
    <location>
        <begin position="63"/>
        <end position="73"/>
    </location>
</feature>
<evidence type="ECO:0000256" key="1">
    <source>
        <dbReference type="SAM" id="MobiDB-lite"/>
    </source>
</evidence>
<organism evidence="3 4">
    <name type="scientific">Dorcoceras hygrometricum</name>
    <dbReference type="NCBI Taxonomy" id="472368"/>
    <lineage>
        <taxon>Eukaryota</taxon>
        <taxon>Viridiplantae</taxon>
        <taxon>Streptophyta</taxon>
        <taxon>Embryophyta</taxon>
        <taxon>Tracheophyta</taxon>
        <taxon>Spermatophyta</taxon>
        <taxon>Magnoliopsida</taxon>
        <taxon>eudicotyledons</taxon>
        <taxon>Gunneridae</taxon>
        <taxon>Pentapetalae</taxon>
        <taxon>asterids</taxon>
        <taxon>lamiids</taxon>
        <taxon>Lamiales</taxon>
        <taxon>Gesneriaceae</taxon>
        <taxon>Didymocarpoideae</taxon>
        <taxon>Trichosporeae</taxon>
        <taxon>Loxocarpinae</taxon>
        <taxon>Dorcoceras</taxon>
    </lineage>
</organism>